<dbReference type="Pfam" id="PF01535">
    <property type="entry name" value="PPR"/>
    <property type="match status" value="5"/>
</dbReference>
<feature type="repeat" description="PPR" evidence="2">
    <location>
        <begin position="110"/>
        <end position="144"/>
    </location>
</feature>
<gene>
    <name evidence="3" type="ORF">H6P81_019648</name>
</gene>
<feature type="repeat" description="PPR" evidence="2">
    <location>
        <begin position="212"/>
        <end position="242"/>
    </location>
</feature>
<evidence type="ECO:0008006" key="5">
    <source>
        <dbReference type="Google" id="ProtNLM"/>
    </source>
</evidence>
<dbReference type="InterPro" id="IPR002885">
    <property type="entry name" value="PPR_rpt"/>
</dbReference>
<dbReference type="Gene3D" id="1.25.40.10">
    <property type="entry name" value="Tetratricopeptide repeat domain"/>
    <property type="match status" value="3"/>
</dbReference>
<keyword evidence="4" id="KW-1185">Reference proteome</keyword>
<feature type="repeat" description="PPR" evidence="2">
    <location>
        <begin position="346"/>
        <end position="380"/>
    </location>
</feature>
<dbReference type="GO" id="GO:0009451">
    <property type="term" value="P:RNA modification"/>
    <property type="evidence" value="ECO:0007669"/>
    <property type="project" value="InterPro"/>
</dbReference>
<keyword evidence="1" id="KW-0677">Repeat</keyword>
<dbReference type="InterPro" id="IPR046848">
    <property type="entry name" value="E_motif"/>
</dbReference>
<evidence type="ECO:0000256" key="2">
    <source>
        <dbReference type="PROSITE-ProRule" id="PRU00708"/>
    </source>
</evidence>
<dbReference type="PROSITE" id="PS51375">
    <property type="entry name" value="PPR"/>
    <property type="match status" value="5"/>
</dbReference>
<dbReference type="Proteomes" id="UP000825729">
    <property type="component" value="Unassembled WGS sequence"/>
</dbReference>
<dbReference type="InterPro" id="IPR011990">
    <property type="entry name" value="TPR-like_helical_dom_sf"/>
</dbReference>
<evidence type="ECO:0000256" key="1">
    <source>
        <dbReference type="ARBA" id="ARBA00022737"/>
    </source>
</evidence>
<dbReference type="SUPFAM" id="SSF48452">
    <property type="entry name" value="TPR-like"/>
    <property type="match status" value="1"/>
</dbReference>
<dbReference type="Pfam" id="PF20431">
    <property type="entry name" value="E_motif"/>
    <property type="match status" value="1"/>
</dbReference>
<feature type="repeat" description="PPR" evidence="2">
    <location>
        <begin position="243"/>
        <end position="277"/>
    </location>
</feature>
<dbReference type="FunFam" id="1.25.40.10:FF:000348">
    <property type="entry name" value="Pentatricopeptide repeat-containing protein chloroplastic"/>
    <property type="match status" value="1"/>
</dbReference>
<dbReference type="FunFam" id="1.25.40.10:FF:000090">
    <property type="entry name" value="Pentatricopeptide repeat-containing protein, chloroplastic"/>
    <property type="match status" value="1"/>
</dbReference>
<dbReference type="PANTHER" id="PTHR47926">
    <property type="entry name" value="PENTATRICOPEPTIDE REPEAT-CONTAINING PROTEIN"/>
    <property type="match status" value="1"/>
</dbReference>
<reference evidence="3 4" key="1">
    <citation type="submission" date="2021-07" db="EMBL/GenBank/DDBJ databases">
        <title>The Aristolochia fimbriata genome: insights into angiosperm evolution, floral development and chemical biosynthesis.</title>
        <authorList>
            <person name="Jiao Y."/>
        </authorList>
    </citation>
    <scope>NUCLEOTIDE SEQUENCE [LARGE SCALE GENOMIC DNA]</scope>
    <source>
        <strain evidence="3">IBCAS-2021</strain>
        <tissue evidence="3">Leaf</tissue>
    </source>
</reference>
<dbReference type="InterPro" id="IPR046960">
    <property type="entry name" value="PPR_At4g14850-like_plant"/>
</dbReference>
<feature type="repeat" description="PPR" evidence="2">
    <location>
        <begin position="381"/>
        <end position="415"/>
    </location>
</feature>
<name>A0AAV7DTA9_ARIFI</name>
<evidence type="ECO:0000313" key="3">
    <source>
        <dbReference type="EMBL" id="KAG9439483.1"/>
    </source>
</evidence>
<evidence type="ECO:0000313" key="4">
    <source>
        <dbReference type="Proteomes" id="UP000825729"/>
    </source>
</evidence>
<dbReference type="EMBL" id="JAINDJ010000008">
    <property type="protein sequence ID" value="KAG9439483.1"/>
    <property type="molecule type" value="Genomic_DNA"/>
</dbReference>
<dbReference type="PANTHER" id="PTHR47926:SF483">
    <property type="entry name" value="TETRATRICOPEPTIDE-LIKE HELICAL DOMAIN SUPERFAMILY"/>
    <property type="match status" value="1"/>
</dbReference>
<proteinExistence type="predicted"/>
<dbReference type="Pfam" id="PF13041">
    <property type="entry name" value="PPR_2"/>
    <property type="match status" value="2"/>
</dbReference>
<protein>
    <recommendedName>
        <fullName evidence="5">Pentatricopeptide repeat-containing protein</fullName>
    </recommendedName>
</protein>
<organism evidence="3 4">
    <name type="scientific">Aristolochia fimbriata</name>
    <name type="common">White veined hardy Dutchman's pipe vine</name>
    <dbReference type="NCBI Taxonomy" id="158543"/>
    <lineage>
        <taxon>Eukaryota</taxon>
        <taxon>Viridiplantae</taxon>
        <taxon>Streptophyta</taxon>
        <taxon>Embryophyta</taxon>
        <taxon>Tracheophyta</taxon>
        <taxon>Spermatophyta</taxon>
        <taxon>Magnoliopsida</taxon>
        <taxon>Magnoliidae</taxon>
        <taxon>Piperales</taxon>
        <taxon>Aristolochiaceae</taxon>
        <taxon>Aristolochia</taxon>
    </lineage>
</organism>
<dbReference type="NCBIfam" id="TIGR00756">
    <property type="entry name" value="PPR"/>
    <property type="match status" value="4"/>
</dbReference>
<sequence length="524" mass="59069">MDNKAMHARTLRSFSRICFFPKFSPSLSLALYSVSSNFIRKPNLNHPILRLAQHAQEQLLHPKILHSHVITTGLMKDTFTASRIVEFCFKFKPVDAQYARQIFNSIDQPDVYTWNIMIIGLAESESPQSGVDHFFQMLYRKTKPTDYTFALVVKACIICKNDLAMGFKVHGQMLKHGVEDLLIIKNSLIKMYCGMGCLEGAQLLFGKSMNLDLISWNSMISAYGKHGDVKSARSIFDKMPERSLVSWSAMIDGYVRRGDYSEALQLFDGLQGSGLKPDVVTLVSVLKASANLGALDQGRHIHFYIEENKHLKEVNVILGTALVDMYAKCGCIKEALDVFHGCNERDVILWNSMISGLALNGNGKEAVELFRRMRSQGMIPNESTFVSVLSACTHAGLVHEGKRIFLSMKDYGIDPQLEHYGCLSDLLGRVGLLEEALEVLTNMPMEPKASQWGALLTACKNHNNTEVGERVGKRLIEMEPHEGKRYVQFFNLYAGVQRWSDAMEMRNRMEEKGIKKENGCSFIQ</sequence>
<dbReference type="AlphaFoldDB" id="A0AAV7DTA9"/>
<comment type="caution">
    <text evidence="3">The sequence shown here is derived from an EMBL/GenBank/DDBJ whole genome shotgun (WGS) entry which is preliminary data.</text>
</comment>
<accession>A0AAV7DTA9</accession>
<dbReference type="GO" id="GO:0003723">
    <property type="term" value="F:RNA binding"/>
    <property type="evidence" value="ECO:0007669"/>
    <property type="project" value="InterPro"/>
</dbReference>